<accession>A0A0J1D119</accession>
<keyword evidence="1" id="KW-0732">Signal</keyword>
<dbReference type="Pfam" id="PF13663">
    <property type="entry name" value="DUF4148"/>
    <property type="match status" value="1"/>
</dbReference>
<keyword evidence="3" id="KW-1185">Reference proteome</keyword>
<evidence type="ECO:0000313" key="2">
    <source>
        <dbReference type="EMBL" id="KLU26474.1"/>
    </source>
</evidence>
<organism evidence="2 3">
    <name type="scientific">Caballeronia mineralivorans PML1(12)</name>
    <dbReference type="NCBI Taxonomy" id="908627"/>
    <lineage>
        <taxon>Bacteria</taxon>
        <taxon>Pseudomonadati</taxon>
        <taxon>Pseudomonadota</taxon>
        <taxon>Betaproteobacteria</taxon>
        <taxon>Burkholderiales</taxon>
        <taxon>Burkholderiaceae</taxon>
        <taxon>Caballeronia</taxon>
    </lineage>
</organism>
<dbReference type="Proteomes" id="UP000035963">
    <property type="component" value="Unassembled WGS sequence"/>
</dbReference>
<evidence type="ECO:0000256" key="1">
    <source>
        <dbReference type="SAM" id="SignalP"/>
    </source>
</evidence>
<name>A0A0J1D119_9BURK</name>
<dbReference type="OrthoDB" id="9100837at2"/>
<feature type="signal peptide" evidence="1">
    <location>
        <begin position="1"/>
        <end position="22"/>
    </location>
</feature>
<comment type="caution">
    <text evidence="2">The sequence shown here is derived from an EMBL/GenBank/DDBJ whole genome shotgun (WGS) entry which is preliminary data.</text>
</comment>
<dbReference type="PATRIC" id="fig|908627.4.peg.1992"/>
<dbReference type="InterPro" id="IPR025421">
    <property type="entry name" value="DUF4148"/>
</dbReference>
<evidence type="ECO:0008006" key="4">
    <source>
        <dbReference type="Google" id="ProtNLM"/>
    </source>
</evidence>
<evidence type="ECO:0000313" key="3">
    <source>
        <dbReference type="Proteomes" id="UP000035963"/>
    </source>
</evidence>
<feature type="chain" id="PRO_5005250069" description="Purine nucleoside phosphorylase" evidence="1">
    <location>
        <begin position="23"/>
        <end position="115"/>
    </location>
</feature>
<dbReference type="AlphaFoldDB" id="A0A0J1D119"/>
<dbReference type="EMBL" id="AEJF01000068">
    <property type="protein sequence ID" value="KLU26474.1"/>
    <property type="molecule type" value="Genomic_DNA"/>
</dbReference>
<proteinExistence type="predicted"/>
<sequence>MKTLRFSLLLASVLSLPVMAHAQVSSSVTTRAQVRAELIQLEKAGYKPGHPSPYYPADIQVAEARVRQMNGADNLVQPIARNARSDVGGVMSGMTESGARLVASGSAKQSPYMHH</sequence>
<reference evidence="2 3" key="1">
    <citation type="journal article" date="2015" name="Genome Announc.">
        <title>Draft Genome Sequence of Burkholderia sp. Strain PML1(12), an Ectomycorrhizosphere-Inhabiting Bacterium with Effective Mineral-Weathering Ability.</title>
        <authorList>
            <person name="Uroz S."/>
            <person name="Oger P."/>
        </authorList>
    </citation>
    <scope>NUCLEOTIDE SEQUENCE [LARGE SCALE GENOMIC DNA]</scope>
    <source>
        <strain evidence="3">PML1(12)</strain>
    </source>
</reference>
<gene>
    <name evidence="2" type="ORF">EOS_09025</name>
</gene>
<dbReference type="RefSeq" id="WP_047846349.1">
    <property type="nucleotide sequence ID" value="NZ_AEJF01000068.1"/>
</dbReference>
<protein>
    <recommendedName>
        <fullName evidence="4">Purine nucleoside phosphorylase</fullName>
    </recommendedName>
</protein>